<dbReference type="Proteomes" id="UP000006038">
    <property type="component" value="Chromosome 5"/>
</dbReference>
<reference evidence="3" key="2">
    <citation type="submission" date="2013-04" db="UniProtKB">
        <authorList>
            <consortium name="EnsemblPlants"/>
        </authorList>
    </citation>
    <scope>IDENTIFICATION</scope>
</reference>
<evidence type="ECO:0000313" key="4">
    <source>
        <dbReference type="Proteomes" id="UP000006038"/>
    </source>
</evidence>
<proteinExistence type="predicted"/>
<evidence type="ECO:0000256" key="1">
    <source>
        <dbReference type="SAM" id="MobiDB-lite"/>
    </source>
</evidence>
<evidence type="ECO:0000313" key="3">
    <source>
        <dbReference type="EnsemblPlants" id="OB05G16270.1"/>
    </source>
</evidence>
<keyword evidence="4" id="KW-1185">Reference proteome</keyword>
<sequence>MACSGSSSMATVLFVLFSASSSSLPVLQAARILVPVDDRDAHVVSMGAADPTASAAVVGAGRPSSRESLPLMAPPLPPAAQAGKPEMVTAPPAVGKRWGEAQLQGSVPSPGIGH</sequence>
<dbReference type="AlphaFoldDB" id="J3M4V3"/>
<feature type="chain" id="PRO_5003773442" evidence="2">
    <location>
        <begin position="24"/>
        <end position="114"/>
    </location>
</feature>
<protein>
    <submittedName>
        <fullName evidence="3">Uncharacterized protein</fullName>
    </submittedName>
</protein>
<organism evidence="3">
    <name type="scientific">Oryza brachyantha</name>
    <name type="common">malo sina</name>
    <dbReference type="NCBI Taxonomy" id="4533"/>
    <lineage>
        <taxon>Eukaryota</taxon>
        <taxon>Viridiplantae</taxon>
        <taxon>Streptophyta</taxon>
        <taxon>Embryophyta</taxon>
        <taxon>Tracheophyta</taxon>
        <taxon>Spermatophyta</taxon>
        <taxon>Magnoliopsida</taxon>
        <taxon>Liliopsida</taxon>
        <taxon>Poales</taxon>
        <taxon>Poaceae</taxon>
        <taxon>BOP clade</taxon>
        <taxon>Oryzoideae</taxon>
        <taxon>Oryzeae</taxon>
        <taxon>Oryzinae</taxon>
        <taxon>Oryza</taxon>
    </lineage>
</organism>
<reference evidence="3" key="1">
    <citation type="journal article" date="2013" name="Nat. Commun.">
        <title>Whole-genome sequencing of Oryza brachyantha reveals mechanisms underlying Oryza genome evolution.</title>
        <authorList>
            <person name="Chen J."/>
            <person name="Huang Q."/>
            <person name="Gao D."/>
            <person name="Wang J."/>
            <person name="Lang Y."/>
            <person name="Liu T."/>
            <person name="Li B."/>
            <person name="Bai Z."/>
            <person name="Luis Goicoechea J."/>
            <person name="Liang C."/>
            <person name="Chen C."/>
            <person name="Zhang W."/>
            <person name="Sun S."/>
            <person name="Liao Y."/>
            <person name="Zhang X."/>
            <person name="Yang L."/>
            <person name="Song C."/>
            <person name="Wang M."/>
            <person name="Shi J."/>
            <person name="Liu G."/>
            <person name="Liu J."/>
            <person name="Zhou H."/>
            <person name="Zhou W."/>
            <person name="Yu Q."/>
            <person name="An N."/>
            <person name="Chen Y."/>
            <person name="Cai Q."/>
            <person name="Wang B."/>
            <person name="Liu B."/>
            <person name="Min J."/>
            <person name="Huang Y."/>
            <person name="Wu H."/>
            <person name="Li Z."/>
            <person name="Zhang Y."/>
            <person name="Yin Y."/>
            <person name="Song W."/>
            <person name="Jiang J."/>
            <person name="Jackson S.A."/>
            <person name="Wing R.A."/>
            <person name="Wang J."/>
            <person name="Chen M."/>
        </authorList>
    </citation>
    <scope>NUCLEOTIDE SEQUENCE [LARGE SCALE GENOMIC DNA]</scope>
    <source>
        <strain evidence="3">cv. IRGC 101232</strain>
    </source>
</reference>
<dbReference type="HOGENOM" id="CLU_2124905_0_0_1"/>
<name>J3M4V3_ORYBR</name>
<feature type="region of interest" description="Disordered" evidence="1">
    <location>
        <begin position="60"/>
        <end position="91"/>
    </location>
</feature>
<feature type="signal peptide" evidence="2">
    <location>
        <begin position="1"/>
        <end position="23"/>
    </location>
</feature>
<evidence type="ECO:0000256" key="2">
    <source>
        <dbReference type="SAM" id="SignalP"/>
    </source>
</evidence>
<keyword evidence="2" id="KW-0732">Signal</keyword>
<dbReference type="EnsemblPlants" id="OB05G16270.1">
    <property type="protein sequence ID" value="OB05G16270.1"/>
    <property type="gene ID" value="OB05G16270"/>
</dbReference>
<dbReference type="Gramene" id="OB05G16270.1">
    <property type="protein sequence ID" value="OB05G16270.1"/>
    <property type="gene ID" value="OB05G16270"/>
</dbReference>
<accession>J3M4V3</accession>